<comment type="caution">
    <text evidence="2">The sequence shown here is derived from an EMBL/GenBank/DDBJ whole genome shotgun (WGS) entry which is preliminary data.</text>
</comment>
<dbReference type="AlphaFoldDB" id="A0A9K3PAX8"/>
<reference evidence="2" key="1">
    <citation type="journal article" date="2021" name="Sci. Rep.">
        <title>Diploid genomic architecture of Nitzschia inconspicua, an elite biomass production diatom.</title>
        <authorList>
            <person name="Oliver A."/>
            <person name="Podell S."/>
            <person name="Pinowska A."/>
            <person name="Traller J.C."/>
            <person name="Smith S.R."/>
            <person name="McClure R."/>
            <person name="Beliaev A."/>
            <person name="Bohutskyi P."/>
            <person name="Hill E.A."/>
            <person name="Rabines A."/>
            <person name="Zheng H."/>
            <person name="Allen L.Z."/>
            <person name="Kuo A."/>
            <person name="Grigoriev I.V."/>
            <person name="Allen A.E."/>
            <person name="Hazlebeck D."/>
            <person name="Allen E.E."/>
        </authorList>
    </citation>
    <scope>NUCLEOTIDE SEQUENCE</scope>
    <source>
        <strain evidence="2">Hildebrandi</strain>
    </source>
</reference>
<feature type="region of interest" description="Disordered" evidence="1">
    <location>
        <begin position="128"/>
        <end position="164"/>
    </location>
</feature>
<name>A0A9K3PAX8_9STRA</name>
<evidence type="ECO:0000313" key="2">
    <source>
        <dbReference type="EMBL" id="KAG7340136.1"/>
    </source>
</evidence>
<evidence type="ECO:0000256" key="1">
    <source>
        <dbReference type="SAM" id="MobiDB-lite"/>
    </source>
</evidence>
<keyword evidence="3" id="KW-1185">Reference proteome</keyword>
<organism evidence="2 3">
    <name type="scientific">Nitzschia inconspicua</name>
    <dbReference type="NCBI Taxonomy" id="303405"/>
    <lineage>
        <taxon>Eukaryota</taxon>
        <taxon>Sar</taxon>
        <taxon>Stramenopiles</taxon>
        <taxon>Ochrophyta</taxon>
        <taxon>Bacillariophyta</taxon>
        <taxon>Bacillariophyceae</taxon>
        <taxon>Bacillariophycidae</taxon>
        <taxon>Bacillariales</taxon>
        <taxon>Bacillariaceae</taxon>
        <taxon>Nitzschia</taxon>
    </lineage>
</organism>
<dbReference type="EMBL" id="JAGRRH010000028">
    <property type="protein sequence ID" value="KAG7340136.1"/>
    <property type="molecule type" value="Genomic_DNA"/>
</dbReference>
<reference evidence="2" key="2">
    <citation type="submission" date="2021-04" db="EMBL/GenBank/DDBJ databases">
        <authorList>
            <person name="Podell S."/>
        </authorList>
    </citation>
    <scope>NUCLEOTIDE SEQUENCE</scope>
    <source>
        <strain evidence="2">Hildebrandi</strain>
    </source>
</reference>
<gene>
    <name evidence="2" type="ORF">IV203_006540</name>
</gene>
<dbReference type="Proteomes" id="UP000693970">
    <property type="component" value="Unassembled WGS sequence"/>
</dbReference>
<proteinExistence type="predicted"/>
<evidence type="ECO:0000313" key="3">
    <source>
        <dbReference type="Proteomes" id="UP000693970"/>
    </source>
</evidence>
<sequence>MTTPHLQHSSGLHPNLQKLYDRSCVWDCKLLFEEVDKKTGETTMQHDLCAMRAKGVDYMFPAKYHGLAAKEELLINLKLAALKAGFCLVTDGYEGKKRLNTTKKNCRDRVRALGIYLKCDHGQVHRNEIRKGSKTNHGHTNVCASESRELHPKPKSQKNTSARRPLTRDRVCPFRLTIYMIREDSVVDAGRWFLARVRETNIPNSARHSGHIQIAPDLLPKQIKTMSEEEKKLARECSQLHFTSTSTASLLNIRNALGGKFHKDLGYDALAAT</sequence>
<accession>A0A9K3PAX8</accession>
<protein>
    <submittedName>
        <fullName evidence="2">Uncharacterized protein</fullName>
    </submittedName>
</protein>